<dbReference type="AlphaFoldDB" id="A0A0C9QDM0"/>
<keyword evidence="2 4" id="KW-0547">Nucleotide-binding</keyword>
<gene>
    <name evidence="6" type="ORF">LC0644_2446</name>
</gene>
<dbReference type="GeneID" id="98317601"/>
<organism evidence="6 7">
    <name type="scientific">Lacticaseibacillus paracasei NRIC 0644</name>
    <dbReference type="NCBI Taxonomy" id="1435038"/>
    <lineage>
        <taxon>Bacteria</taxon>
        <taxon>Bacillati</taxon>
        <taxon>Bacillota</taxon>
        <taxon>Bacilli</taxon>
        <taxon>Lactobacillales</taxon>
        <taxon>Lactobacillaceae</taxon>
        <taxon>Lacticaseibacillus</taxon>
    </lineage>
</organism>
<dbReference type="Pfam" id="PF01812">
    <property type="entry name" value="5-FTHF_cyc-lig"/>
    <property type="match status" value="1"/>
</dbReference>
<dbReference type="Proteomes" id="UP000032552">
    <property type="component" value="Unassembled WGS sequence"/>
</dbReference>
<name>A0A0C9QDM0_LACPA</name>
<dbReference type="GO" id="GO:0046872">
    <property type="term" value="F:metal ion binding"/>
    <property type="evidence" value="ECO:0007669"/>
    <property type="project" value="UniProtKB-KW"/>
</dbReference>
<keyword evidence="6" id="KW-0436">Ligase</keyword>
<keyword evidence="5" id="KW-0460">Magnesium</keyword>
<evidence type="ECO:0000313" key="7">
    <source>
        <dbReference type="Proteomes" id="UP000032552"/>
    </source>
</evidence>
<evidence type="ECO:0000256" key="1">
    <source>
        <dbReference type="ARBA" id="ARBA00010638"/>
    </source>
</evidence>
<evidence type="ECO:0000256" key="2">
    <source>
        <dbReference type="ARBA" id="ARBA00022741"/>
    </source>
</evidence>
<protein>
    <recommendedName>
        <fullName evidence="5">5-formyltetrahydrofolate cyclo-ligase</fullName>
        <ecNumber evidence="5">6.3.3.2</ecNumber>
    </recommendedName>
</protein>
<feature type="binding site" evidence="4">
    <location>
        <begin position="4"/>
        <end position="8"/>
    </location>
    <ligand>
        <name>ATP</name>
        <dbReference type="ChEBI" id="CHEBI:30616"/>
    </ligand>
</feature>
<comment type="catalytic activity">
    <reaction evidence="5">
        <text>(6S)-5-formyl-5,6,7,8-tetrahydrofolate + ATP = (6R)-5,10-methenyltetrahydrofolate + ADP + phosphate</text>
        <dbReference type="Rhea" id="RHEA:10488"/>
        <dbReference type="ChEBI" id="CHEBI:30616"/>
        <dbReference type="ChEBI" id="CHEBI:43474"/>
        <dbReference type="ChEBI" id="CHEBI:57455"/>
        <dbReference type="ChEBI" id="CHEBI:57457"/>
        <dbReference type="ChEBI" id="CHEBI:456216"/>
        <dbReference type="EC" id="6.3.3.2"/>
    </reaction>
</comment>
<dbReference type="EC" id="6.3.3.2" evidence="5"/>
<dbReference type="GO" id="GO:0005524">
    <property type="term" value="F:ATP binding"/>
    <property type="evidence" value="ECO:0007669"/>
    <property type="project" value="UniProtKB-KW"/>
</dbReference>
<dbReference type="InterPro" id="IPR037171">
    <property type="entry name" value="NagB/RpiA_transferase-like"/>
</dbReference>
<evidence type="ECO:0000313" key="6">
    <source>
        <dbReference type="EMBL" id="GAN37857.1"/>
    </source>
</evidence>
<dbReference type="InterPro" id="IPR002698">
    <property type="entry name" value="FTHF_cligase"/>
</dbReference>
<dbReference type="NCBIfam" id="TIGR02727">
    <property type="entry name" value="MTHFS_bact"/>
    <property type="match status" value="1"/>
</dbReference>
<comment type="cofactor">
    <cofactor evidence="5">
        <name>Mg(2+)</name>
        <dbReference type="ChEBI" id="CHEBI:18420"/>
    </cofactor>
</comment>
<reference evidence="7" key="1">
    <citation type="submission" date="2014-05" db="EMBL/GenBank/DDBJ databases">
        <title>Whole genome sequencing of Lactobacillus casei NRIC0644.</title>
        <authorList>
            <person name="Atarashi H."/>
            <person name="Yoshida Y."/>
            <person name="Fujimura S."/>
            <person name="Tanaka N."/>
            <person name="Shiwa Y."/>
            <person name="Yoshikawa H."/>
            <person name="Okada S."/>
            <person name="Nakagawa J."/>
        </authorList>
    </citation>
    <scope>NUCLEOTIDE SEQUENCE [LARGE SCALE GENOMIC DNA]</scope>
    <source>
        <strain evidence="7">NRIC0644</strain>
    </source>
</reference>
<dbReference type="PANTHER" id="PTHR23407">
    <property type="entry name" value="ATPASE INHIBITOR/5-FORMYLTETRAHYDROFOLATE CYCLO-LIGASE"/>
    <property type="match status" value="1"/>
</dbReference>
<comment type="similarity">
    <text evidence="1 5">Belongs to the 5-formyltetrahydrofolate cyclo-ligase family.</text>
</comment>
<keyword evidence="5" id="KW-0479">Metal-binding</keyword>
<evidence type="ECO:0000256" key="3">
    <source>
        <dbReference type="ARBA" id="ARBA00022840"/>
    </source>
</evidence>
<accession>A0A0C9QDM0</accession>
<dbReference type="RefSeq" id="WP_003569255.1">
    <property type="nucleotide sequence ID" value="NZ_BAYM01000381.1"/>
</dbReference>
<dbReference type="GO" id="GO:0030272">
    <property type="term" value="F:5-formyltetrahydrofolate cyclo-ligase activity"/>
    <property type="evidence" value="ECO:0007669"/>
    <property type="project" value="UniProtKB-EC"/>
</dbReference>
<proteinExistence type="inferred from homology"/>
<dbReference type="SUPFAM" id="SSF100950">
    <property type="entry name" value="NagB/RpiA/CoA transferase-like"/>
    <property type="match status" value="1"/>
</dbReference>
<feature type="binding site" evidence="4">
    <location>
        <position position="54"/>
    </location>
    <ligand>
        <name>substrate</name>
    </ligand>
</feature>
<dbReference type="Gene3D" id="3.40.50.10420">
    <property type="entry name" value="NagB/RpiA/CoA transferase-like"/>
    <property type="match status" value="1"/>
</dbReference>
<dbReference type="InterPro" id="IPR024185">
    <property type="entry name" value="FTHF_cligase-like_sf"/>
</dbReference>
<dbReference type="PANTHER" id="PTHR23407:SF1">
    <property type="entry name" value="5-FORMYLTETRAHYDROFOLATE CYCLO-LIGASE"/>
    <property type="match status" value="1"/>
</dbReference>
<comment type="caution">
    <text evidence="6">The sequence shown here is derived from an EMBL/GenBank/DDBJ whole genome shotgun (WGS) entry which is preliminary data.</text>
</comment>
<evidence type="ECO:0000256" key="4">
    <source>
        <dbReference type="PIRSR" id="PIRSR006806-1"/>
    </source>
</evidence>
<feature type="binding site" evidence="4">
    <location>
        <begin position="131"/>
        <end position="139"/>
    </location>
    <ligand>
        <name>ATP</name>
        <dbReference type="ChEBI" id="CHEBI:30616"/>
    </ligand>
</feature>
<sequence length="186" mass="20246">MPSKAEFRPLQLKRLKAAQKATQAASAALLAALVQTPMWQRAHSIGVTVSGPFEVPTEPIIQAAHDANKAVYLPRVMPKRQMVFLPDPGKDKLITSAFGIPEPPYQADQIHAAPDLILVPGIGFSLADKYRIGFGGGYYDRFLTTYRGTTITLVPPVMAFPQVAWPVEPFDVPIQTLILANGDVIV</sequence>
<evidence type="ECO:0000256" key="5">
    <source>
        <dbReference type="RuleBase" id="RU361279"/>
    </source>
</evidence>
<keyword evidence="3 4" id="KW-0067">ATP-binding</keyword>
<dbReference type="GO" id="GO:0009396">
    <property type="term" value="P:folic acid-containing compound biosynthetic process"/>
    <property type="evidence" value="ECO:0007669"/>
    <property type="project" value="TreeGrafter"/>
</dbReference>
<dbReference type="EMBL" id="BAYM01000381">
    <property type="protein sequence ID" value="GAN37857.1"/>
    <property type="molecule type" value="Genomic_DNA"/>
</dbReference>
<feature type="binding site" evidence="4">
    <location>
        <position position="49"/>
    </location>
    <ligand>
        <name>substrate</name>
    </ligand>
</feature>
<dbReference type="PIRSF" id="PIRSF006806">
    <property type="entry name" value="FTHF_cligase"/>
    <property type="match status" value="1"/>
</dbReference>
<dbReference type="GO" id="GO:0035999">
    <property type="term" value="P:tetrahydrofolate interconversion"/>
    <property type="evidence" value="ECO:0007669"/>
    <property type="project" value="TreeGrafter"/>
</dbReference>